<dbReference type="InterPro" id="IPR026448">
    <property type="entry name" value="Methyltr_grasp"/>
</dbReference>
<dbReference type="NCBIfam" id="TIGR04188">
    <property type="entry name" value="methyltr_grsp"/>
    <property type="match status" value="1"/>
</dbReference>
<evidence type="ECO:0000313" key="13">
    <source>
        <dbReference type="Proteomes" id="UP001597024"/>
    </source>
</evidence>
<dbReference type="GO" id="GO:0008168">
    <property type="term" value="F:methyltransferase activity"/>
    <property type="evidence" value="ECO:0007669"/>
    <property type="project" value="UniProtKB-KW"/>
</dbReference>
<sequence length="373" mass="40080">MNTATELRHRLAGVVGSVGWRKAVEEVPREAFLGEAIYRLHPEQGWVPVRRAETSPDDWLALACADETWATQIDGILAEDATGPVAFARPTCSSTHPGLVVRMLETARISEGDRVLEIGTGTGYSTALMCHRLGSHAVTSVEYDPAVAARARAALTGAGHTPILVQGDGLLGHEAGAPYDRLIATCAVRAVPPAWLRQVRPGGTITAPMCGWLDGVALAQLTVDADGTAGGRFVNDDVYFMTARPHLPPRRGHRIGRGQPRAGRTNPALLRDDTALFVAQLAVPHALHGWIGDTLTLHDVATGSEADVMPCPEGGWTVRQHGPVPLWDLVEQALEVWERAGRPHQSGFGLTVTPDRQYVWLGVPDGPRWNLPA</sequence>
<accession>A0ABW3DMK3</accession>
<keyword evidence="7" id="KW-0808">Transferase</keyword>
<dbReference type="InterPro" id="IPR029063">
    <property type="entry name" value="SAM-dependent_MTases_sf"/>
</dbReference>
<evidence type="ECO:0000256" key="3">
    <source>
        <dbReference type="ARBA" id="ARBA00011890"/>
    </source>
</evidence>
<name>A0ABW3DMK3_9ACTN</name>
<reference evidence="13" key="1">
    <citation type="journal article" date="2019" name="Int. J. Syst. Evol. Microbiol.">
        <title>The Global Catalogue of Microorganisms (GCM) 10K type strain sequencing project: providing services to taxonomists for standard genome sequencing and annotation.</title>
        <authorList>
            <consortium name="The Broad Institute Genomics Platform"/>
            <consortium name="The Broad Institute Genome Sequencing Center for Infectious Disease"/>
            <person name="Wu L."/>
            <person name="Ma J."/>
        </authorList>
    </citation>
    <scope>NUCLEOTIDE SEQUENCE [LARGE SCALE GENOMIC DNA]</scope>
    <source>
        <strain evidence="13">CCUG 62974</strain>
    </source>
</reference>
<dbReference type="CDD" id="cd02440">
    <property type="entry name" value="AdoMet_MTases"/>
    <property type="match status" value="1"/>
</dbReference>
<evidence type="ECO:0000256" key="5">
    <source>
        <dbReference type="ARBA" id="ARBA00022490"/>
    </source>
</evidence>
<dbReference type="EMBL" id="JBHTHX010000081">
    <property type="protein sequence ID" value="MFD0883853.1"/>
    <property type="molecule type" value="Genomic_DNA"/>
</dbReference>
<evidence type="ECO:0000256" key="11">
    <source>
        <dbReference type="ARBA" id="ARBA00031350"/>
    </source>
</evidence>
<comment type="caution">
    <text evidence="12">The sequence shown here is derived from an EMBL/GenBank/DDBJ whole genome shotgun (WGS) entry which is preliminary data.</text>
</comment>
<keyword evidence="13" id="KW-1185">Reference proteome</keyword>
<keyword evidence="8" id="KW-0949">S-adenosyl-L-methionine</keyword>
<evidence type="ECO:0000256" key="1">
    <source>
        <dbReference type="ARBA" id="ARBA00004496"/>
    </source>
</evidence>
<dbReference type="GO" id="GO:0032259">
    <property type="term" value="P:methylation"/>
    <property type="evidence" value="ECO:0007669"/>
    <property type="project" value="UniProtKB-KW"/>
</dbReference>
<keyword evidence="6 12" id="KW-0489">Methyltransferase</keyword>
<evidence type="ECO:0000256" key="9">
    <source>
        <dbReference type="ARBA" id="ARBA00030757"/>
    </source>
</evidence>
<comment type="similarity">
    <text evidence="2">Belongs to the methyltransferase superfamily. L-isoaspartyl/D-aspartyl protein methyltransferase family.</text>
</comment>
<dbReference type="PANTHER" id="PTHR11579">
    <property type="entry name" value="PROTEIN-L-ISOASPARTATE O-METHYLTRANSFERASE"/>
    <property type="match status" value="1"/>
</dbReference>
<dbReference type="InterPro" id="IPR000682">
    <property type="entry name" value="PCMT"/>
</dbReference>
<dbReference type="Pfam" id="PF01135">
    <property type="entry name" value="PCMT"/>
    <property type="match status" value="1"/>
</dbReference>
<keyword evidence="5" id="KW-0963">Cytoplasm</keyword>
<proteinExistence type="inferred from homology"/>
<dbReference type="Gene3D" id="3.40.50.150">
    <property type="entry name" value="Vaccinia Virus protein VP39"/>
    <property type="match status" value="1"/>
</dbReference>
<gene>
    <name evidence="12" type="primary">tgmC</name>
    <name evidence="12" type="ORF">ACFQ08_04685</name>
</gene>
<evidence type="ECO:0000256" key="6">
    <source>
        <dbReference type="ARBA" id="ARBA00022603"/>
    </source>
</evidence>
<evidence type="ECO:0000256" key="7">
    <source>
        <dbReference type="ARBA" id="ARBA00022679"/>
    </source>
</evidence>
<protein>
    <recommendedName>
        <fullName evidence="4">Protein-L-isoaspartate O-methyltransferase</fullName>
        <ecNumber evidence="3">2.1.1.77</ecNumber>
    </recommendedName>
    <alternativeName>
        <fullName evidence="11">L-isoaspartyl protein carboxyl methyltransferase</fullName>
    </alternativeName>
    <alternativeName>
        <fullName evidence="9">Protein L-isoaspartyl methyltransferase</fullName>
    </alternativeName>
    <alternativeName>
        <fullName evidence="10">Protein-beta-aspartate methyltransferase</fullName>
    </alternativeName>
</protein>
<evidence type="ECO:0000256" key="10">
    <source>
        <dbReference type="ARBA" id="ARBA00031323"/>
    </source>
</evidence>
<dbReference type="SUPFAM" id="SSF53335">
    <property type="entry name" value="S-adenosyl-L-methionine-dependent methyltransferases"/>
    <property type="match status" value="1"/>
</dbReference>
<evidence type="ECO:0000313" key="12">
    <source>
        <dbReference type="EMBL" id="MFD0883853.1"/>
    </source>
</evidence>
<comment type="subcellular location">
    <subcellularLocation>
        <location evidence="1">Cytoplasm</location>
    </subcellularLocation>
</comment>
<dbReference type="Proteomes" id="UP001597024">
    <property type="component" value="Unassembled WGS sequence"/>
</dbReference>
<evidence type="ECO:0000256" key="2">
    <source>
        <dbReference type="ARBA" id="ARBA00005369"/>
    </source>
</evidence>
<dbReference type="EC" id="2.1.1.77" evidence="3"/>
<evidence type="ECO:0000256" key="8">
    <source>
        <dbReference type="ARBA" id="ARBA00022691"/>
    </source>
</evidence>
<dbReference type="PANTHER" id="PTHR11579:SF0">
    <property type="entry name" value="PROTEIN-L-ISOASPARTATE(D-ASPARTATE) O-METHYLTRANSFERASE"/>
    <property type="match status" value="1"/>
</dbReference>
<organism evidence="12 13">
    <name type="scientific">Streptosporangium algeriense</name>
    <dbReference type="NCBI Taxonomy" id="1682748"/>
    <lineage>
        <taxon>Bacteria</taxon>
        <taxon>Bacillati</taxon>
        <taxon>Actinomycetota</taxon>
        <taxon>Actinomycetes</taxon>
        <taxon>Streptosporangiales</taxon>
        <taxon>Streptosporangiaceae</taxon>
        <taxon>Streptosporangium</taxon>
    </lineage>
</organism>
<evidence type="ECO:0000256" key="4">
    <source>
        <dbReference type="ARBA" id="ARBA00013346"/>
    </source>
</evidence>